<keyword evidence="4" id="KW-0255">Endonuclease</keyword>
<dbReference type="InterPro" id="IPR002711">
    <property type="entry name" value="HNH"/>
</dbReference>
<keyword evidence="2" id="KW-0378">Hydrolase</keyword>
<keyword evidence="1" id="KW-0540">Nuclease</keyword>
<dbReference type="PANTHER" id="PTHR41286:SF1">
    <property type="entry name" value="HNH NUCLEASE YAJD-RELATED"/>
    <property type="match status" value="1"/>
</dbReference>
<dbReference type="GO" id="GO:0004519">
    <property type="term" value="F:endonuclease activity"/>
    <property type="evidence" value="ECO:0007669"/>
    <property type="project" value="UniProtKB-KW"/>
</dbReference>
<evidence type="ECO:0000259" key="3">
    <source>
        <dbReference type="SMART" id="SM00507"/>
    </source>
</evidence>
<sequence>MKYNVDTVRESGWYNKKEWLAVRDYVRQRDKMTCVRCGAFGANRYEVHHIIDLTWENLDDWKIALNPDNLQLLCKSCHNKKTGEYKRGKGVSLW</sequence>
<dbReference type="Pfam" id="PF01844">
    <property type="entry name" value="HNH"/>
    <property type="match status" value="1"/>
</dbReference>
<dbReference type="GO" id="GO:0003676">
    <property type="term" value="F:nucleic acid binding"/>
    <property type="evidence" value="ECO:0007669"/>
    <property type="project" value="InterPro"/>
</dbReference>
<dbReference type="GO" id="GO:0016787">
    <property type="term" value="F:hydrolase activity"/>
    <property type="evidence" value="ECO:0007669"/>
    <property type="project" value="UniProtKB-KW"/>
</dbReference>
<dbReference type="GO" id="GO:0008270">
    <property type="term" value="F:zinc ion binding"/>
    <property type="evidence" value="ECO:0007669"/>
    <property type="project" value="InterPro"/>
</dbReference>
<evidence type="ECO:0000313" key="4">
    <source>
        <dbReference type="EMBL" id="ALM63508.1"/>
    </source>
</evidence>
<evidence type="ECO:0000313" key="5">
    <source>
        <dbReference type="Proteomes" id="UP000224622"/>
    </source>
</evidence>
<accession>A0A126HA81</accession>
<evidence type="ECO:0000256" key="1">
    <source>
        <dbReference type="ARBA" id="ARBA00022722"/>
    </source>
</evidence>
<dbReference type="CDD" id="cd00085">
    <property type="entry name" value="HNHc"/>
    <property type="match status" value="1"/>
</dbReference>
<name>A0A126HA81_9CAUD</name>
<evidence type="ECO:0000256" key="2">
    <source>
        <dbReference type="ARBA" id="ARBA00022801"/>
    </source>
</evidence>
<proteinExistence type="predicted"/>
<dbReference type="Proteomes" id="UP000224622">
    <property type="component" value="Segment"/>
</dbReference>
<dbReference type="Gene3D" id="1.10.30.50">
    <property type="match status" value="1"/>
</dbReference>
<reference evidence="4 5" key="1">
    <citation type="journal article" date="2016" name="Sci. Rep.">
        <title>Comparative genomics and functional analysis of the 936 group of lactococcal Siphoviridae phages.</title>
        <authorList>
            <person name="Murphy J."/>
            <person name="Bottacini F."/>
            <person name="Mahony J."/>
            <person name="Kelleher P."/>
            <person name="Neve H."/>
            <person name="Zomer A."/>
            <person name="Nauta A."/>
            <person name="van Sinderen D."/>
        </authorList>
    </citation>
    <scope>NUCLEOTIDE SEQUENCE [LARGE SCALE GENOMIC DNA]</scope>
</reference>
<dbReference type="EMBL" id="KP793110">
    <property type="protein sequence ID" value="ALM63508.1"/>
    <property type="molecule type" value="Genomic_DNA"/>
</dbReference>
<feature type="domain" description="HNH nuclease" evidence="3">
    <location>
        <begin position="21"/>
        <end position="79"/>
    </location>
</feature>
<dbReference type="InterPro" id="IPR003615">
    <property type="entry name" value="HNH_nuc"/>
</dbReference>
<gene>
    <name evidence="4" type="ORF">Phi43_03</name>
</gene>
<protein>
    <submittedName>
        <fullName evidence="4">HNH endonuclease</fullName>
    </submittedName>
</protein>
<dbReference type="SMART" id="SM00507">
    <property type="entry name" value="HNHc"/>
    <property type="match status" value="1"/>
</dbReference>
<organism evidence="4 5">
    <name type="scientific">Lactococcus phage 936 group phage Phi43</name>
    <dbReference type="NCBI Taxonomy" id="1636568"/>
    <lineage>
        <taxon>Viruses</taxon>
        <taxon>Duplodnaviria</taxon>
        <taxon>Heunggongvirae</taxon>
        <taxon>Uroviricota</taxon>
        <taxon>Caudoviricetes</taxon>
        <taxon>Skunavirus</taxon>
        <taxon>Skunavirus i0139</taxon>
    </lineage>
</organism>
<dbReference type="PANTHER" id="PTHR41286">
    <property type="entry name" value="HNH NUCLEASE YAJD-RELATED"/>
    <property type="match status" value="1"/>
</dbReference>